<name>A0ABU9LUS2_9BACT</name>
<feature type="transmembrane region" description="Helical" evidence="1">
    <location>
        <begin position="20"/>
        <end position="40"/>
    </location>
</feature>
<sequence>MASLSRRRLVASSLVEVTVASVILVLVFSLAMASLTRLVVSGPQRLPLRARQVVARVAAETIRDRTWQSRVWHEGALELEQVVSTSPQAPYLITLRITAAVRGHEMAHLQQLVYAPPLVSP</sequence>
<keyword evidence="1" id="KW-0812">Transmembrane</keyword>
<evidence type="ECO:0000313" key="2">
    <source>
        <dbReference type="EMBL" id="MEL5994136.1"/>
    </source>
</evidence>
<accession>A0ABU9LUS2</accession>
<evidence type="ECO:0000313" key="3">
    <source>
        <dbReference type="Proteomes" id="UP001479606"/>
    </source>
</evidence>
<proteinExistence type="predicted"/>
<evidence type="ECO:0000256" key="1">
    <source>
        <dbReference type="SAM" id="Phobius"/>
    </source>
</evidence>
<dbReference type="Proteomes" id="UP001479606">
    <property type="component" value="Unassembled WGS sequence"/>
</dbReference>
<dbReference type="RefSeq" id="WP_342297149.1">
    <property type="nucleotide sequence ID" value="NZ_JBCEVZ010000014.1"/>
</dbReference>
<evidence type="ECO:0008006" key="4">
    <source>
        <dbReference type="Google" id="ProtNLM"/>
    </source>
</evidence>
<dbReference type="EMBL" id="JBCEVZ010000014">
    <property type="protein sequence ID" value="MEL5994136.1"/>
    <property type="molecule type" value="Genomic_DNA"/>
</dbReference>
<organism evidence="2 3">
    <name type="scientific">Hymenobacter segetis</name>
    <dbReference type="NCBI Taxonomy" id="2025509"/>
    <lineage>
        <taxon>Bacteria</taxon>
        <taxon>Pseudomonadati</taxon>
        <taxon>Bacteroidota</taxon>
        <taxon>Cytophagia</taxon>
        <taxon>Cytophagales</taxon>
        <taxon>Hymenobacteraceae</taxon>
        <taxon>Hymenobacter</taxon>
    </lineage>
</organism>
<gene>
    <name evidence="2" type="ORF">AAFH49_07945</name>
</gene>
<keyword evidence="3" id="KW-1185">Reference proteome</keyword>
<comment type="caution">
    <text evidence="2">The sequence shown here is derived from an EMBL/GenBank/DDBJ whole genome shotgun (WGS) entry which is preliminary data.</text>
</comment>
<keyword evidence="1" id="KW-0472">Membrane</keyword>
<keyword evidence="1" id="KW-1133">Transmembrane helix</keyword>
<protein>
    <recommendedName>
        <fullName evidence="4">Type II secretion system protein</fullName>
    </recommendedName>
</protein>
<reference evidence="2 3" key="1">
    <citation type="journal article" date="2018" name="Arch. Microbiol.">
        <title>Hymenobacter segetis sp. nov., isolated from soil.</title>
        <authorList>
            <person name="Ten L.N."/>
            <person name="Lim S.J."/>
            <person name="Kim B.O."/>
            <person name="Kang I.K."/>
            <person name="Jung H.Y."/>
        </authorList>
    </citation>
    <scope>NUCLEOTIDE SEQUENCE [LARGE SCALE GENOMIC DNA]</scope>
    <source>
        <strain evidence="2 3">S7-3-11</strain>
    </source>
</reference>